<evidence type="ECO:0000313" key="2">
    <source>
        <dbReference type="Proteomes" id="UP000800097"/>
    </source>
</evidence>
<reference evidence="1" key="1">
    <citation type="journal article" date="2020" name="Stud. Mycol.">
        <title>101 Dothideomycetes genomes: a test case for predicting lifestyles and emergence of pathogens.</title>
        <authorList>
            <person name="Haridas S."/>
            <person name="Albert R."/>
            <person name="Binder M."/>
            <person name="Bloem J."/>
            <person name="Labutti K."/>
            <person name="Salamov A."/>
            <person name="Andreopoulos B."/>
            <person name="Baker S."/>
            <person name="Barry K."/>
            <person name="Bills G."/>
            <person name="Bluhm B."/>
            <person name="Cannon C."/>
            <person name="Castanera R."/>
            <person name="Culley D."/>
            <person name="Daum C."/>
            <person name="Ezra D."/>
            <person name="Gonzalez J."/>
            <person name="Henrissat B."/>
            <person name="Kuo A."/>
            <person name="Liang C."/>
            <person name="Lipzen A."/>
            <person name="Lutzoni F."/>
            <person name="Magnuson J."/>
            <person name="Mondo S."/>
            <person name="Nolan M."/>
            <person name="Ohm R."/>
            <person name="Pangilinan J."/>
            <person name="Park H.-J."/>
            <person name="Ramirez L."/>
            <person name="Alfaro M."/>
            <person name="Sun H."/>
            <person name="Tritt A."/>
            <person name="Yoshinaga Y."/>
            <person name="Zwiers L.-H."/>
            <person name="Turgeon B."/>
            <person name="Goodwin S."/>
            <person name="Spatafora J."/>
            <person name="Crous P."/>
            <person name="Grigoriev I."/>
        </authorList>
    </citation>
    <scope>NUCLEOTIDE SEQUENCE</scope>
    <source>
        <strain evidence="1">CBS 379.55</strain>
    </source>
</reference>
<name>A0A6A6JHT1_WESOR</name>
<dbReference type="EMBL" id="ML986498">
    <property type="protein sequence ID" value="KAF2275196.1"/>
    <property type="molecule type" value="Genomic_DNA"/>
</dbReference>
<accession>A0A6A6JHT1</accession>
<gene>
    <name evidence="1" type="ORF">EI97DRAFT_79869</name>
</gene>
<sequence length="238" mass="25929">MCDGTGSISLLQEISKSRQIQMRARSRNWVDGGSKAVAAGVDELGYGRACAEGQTRESRWAGGERPFYIAGLSQPQWPVRLWRPKIASPEGPSVTPLLPLEASFLPLTALTRHGPSPFAAPSNPLFLSARTETAAEGDMVMKQTMGFNNGRPPQLVYCVFYCRYALTLLAAQRENALGPAMRTRQKRTPRQSGSARAGAPVLLPFCVVSDRSPPSASPSPCTVVSCKCCNRCKRRLFR</sequence>
<keyword evidence="2" id="KW-1185">Reference proteome</keyword>
<proteinExistence type="predicted"/>
<evidence type="ECO:0000313" key="1">
    <source>
        <dbReference type="EMBL" id="KAF2275196.1"/>
    </source>
</evidence>
<dbReference type="RefSeq" id="XP_033652735.1">
    <property type="nucleotide sequence ID" value="XM_033803093.1"/>
</dbReference>
<protein>
    <submittedName>
        <fullName evidence="1">Uncharacterized protein</fullName>
    </submittedName>
</protein>
<dbReference type="Proteomes" id="UP000800097">
    <property type="component" value="Unassembled WGS sequence"/>
</dbReference>
<organism evidence="1 2">
    <name type="scientific">Westerdykella ornata</name>
    <dbReference type="NCBI Taxonomy" id="318751"/>
    <lineage>
        <taxon>Eukaryota</taxon>
        <taxon>Fungi</taxon>
        <taxon>Dikarya</taxon>
        <taxon>Ascomycota</taxon>
        <taxon>Pezizomycotina</taxon>
        <taxon>Dothideomycetes</taxon>
        <taxon>Pleosporomycetidae</taxon>
        <taxon>Pleosporales</taxon>
        <taxon>Sporormiaceae</taxon>
        <taxon>Westerdykella</taxon>
    </lineage>
</organism>
<dbReference type="GeneID" id="54556268"/>
<dbReference type="AlphaFoldDB" id="A0A6A6JHT1"/>